<evidence type="ECO:0000313" key="7">
    <source>
        <dbReference type="EMBL" id="MBU2712204.1"/>
    </source>
</evidence>
<evidence type="ECO:0000256" key="2">
    <source>
        <dbReference type="ARBA" id="ARBA00022692"/>
    </source>
</evidence>
<dbReference type="PANTHER" id="PTHR37422">
    <property type="entry name" value="TEICHURONIC ACID BIOSYNTHESIS PROTEIN TUAE"/>
    <property type="match status" value="1"/>
</dbReference>
<evidence type="ECO:0000313" key="8">
    <source>
        <dbReference type="Proteomes" id="UP000690515"/>
    </source>
</evidence>
<keyword evidence="4 5" id="KW-0472">Membrane</keyword>
<feature type="transmembrane region" description="Helical" evidence="5">
    <location>
        <begin position="188"/>
        <end position="204"/>
    </location>
</feature>
<dbReference type="Proteomes" id="UP000690515">
    <property type="component" value="Unassembled WGS sequence"/>
</dbReference>
<gene>
    <name evidence="7" type="ORF">KCG35_14150</name>
</gene>
<feature type="transmembrane region" description="Helical" evidence="5">
    <location>
        <begin position="433"/>
        <end position="455"/>
    </location>
</feature>
<feature type="domain" description="O-antigen ligase-related" evidence="6">
    <location>
        <begin position="195"/>
        <end position="353"/>
    </location>
</feature>
<feature type="transmembrane region" description="Helical" evidence="5">
    <location>
        <begin position="159"/>
        <end position="181"/>
    </location>
</feature>
<evidence type="ECO:0000259" key="6">
    <source>
        <dbReference type="Pfam" id="PF04932"/>
    </source>
</evidence>
<evidence type="ECO:0000256" key="4">
    <source>
        <dbReference type="ARBA" id="ARBA00023136"/>
    </source>
</evidence>
<feature type="transmembrane region" description="Helical" evidence="5">
    <location>
        <begin position="20"/>
        <end position="39"/>
    </location>
</feature>
<dbReference type="PANTHER" id="PTHR37422:SF13">
    <property type="entry name" value="LIPOPOLYSACCHARIDE BIOSYNTHESIS PROTEIN PA4999-RELATED"/>
    <property type="match status" value="1"/>
</dbReference>
<keyword evidence="8" id="KW-1185">Reference proteome</keyword>
<comment type="caution">
    <text evidence="7">The sequence shown here is derived from an EMBL/GenBank/DDBJ whole genome shotgun (WGS) entry which is preliminary data.</text>
</comment>
<organism evidence="7 8">
    <name type="scientific">Zooshikella harenae</name>
    <dbReference type="NCBI Taxonomy" id="2827238"/>
    <lineage>
        <taxon>Bacteria</taxon>
        <taxon>Pseudomonadati</taxon>
        <taxon>Pseudomonadota</taxon>
        <taxon>Gammaproteobacteria</taxon>
        <taxon>Oceanospirillales</taxon>
        <taxon>Zooshikellaceae</taxon>
        <taxon>Zooshikella</taxon>
    </lineage>
</organism>
<dbReference type="InterPro" id="IPR007016">
    <property type="entry name" value="O-antigen_ligase-rel_domated"/>
</dbReference>
<dbReference type="InterPro" id="IPR051533">
    <property type="entry name" value="WaaL-like"/>
</dbReference>
<feature type="transmembrane region" description="Helical" evidence="5">
    <location>
        <begin position="240"/>
        <end position="258"/>
    </location>
</feature>
<name>A0ABS5ZDQ8_9GAMM</name>
<feature type="transmembrane region" description="Helical" evidence="5">
    <location>
        <begin position="401"/>
        <end position="421"/>
    </location>
</feature>
<dbReference type="Pfam" id="PF04932">
    <property type="entry name" value="Wzy_C"/>
    <property type="match status" value="1"/>
</dbReference>
<accession>A0ABS5ZDQ8</accession>
<keyword evidence="3 5" id="KW-1133">Transmembrane helix</keyword>
<reference evidence="7 8" key="1">
    <citation type="submission" date="2021-04" db="EMBL/GenBank/DDBJ databases">
        <authorList>
            <person name="Pira H."/>
            <person name="Risdian C."/>
            <person name="Wink J."/>
        </authorList>
    </citation>
    <scope>NUCLEOTIDE SEQUENCE [LARGE SCALE GENOMIC DNA]</scope>
    <source>
        <strain evidence="7 8">WH53</strain>
    </source>
</reference>
<keyword evidence="2 5" id="KW-0812">Transmembrane</keyword>
<feature type="transmembrane region" description="Helical" evidence="5">
    <location>
        <begin position="345"/>
        <end position="365"/>
    </location>
</feature>
<evidence type="ECO:0000256" key="3">
    <source>
        <dbReference type="ARBA" id="ARBA00022989"/>
    </source>
</evidence>
<keyword evidence="7" id="KW-0436">Ligase</keyword>
<feature type="transmembrane region" description="Helical" evidence="5">
    <location>
        <begin position="210"/>
        <end position="228"/>
    </location>
</feature>
<feature type="transmembrane region" description="Helical" evidence="5">
    <location>
        <begin position="125"/>
        <end position="147"/>
    </location>
</feature>
<protein>
    <submittedName>
        <fullName evidence="7">O-antigen ligase family protein</fullName>
    </submittedName>
</protein>
<feature type="transmembrane region" description="Helical" evidence="5">
    <location>
        <begin position="100"/>
        <end position="118"/>
    </location>
</feature>
<dbReference type="GO" id="GO:0016874">
    <property type="term" value="F:ligase activity"/>
    <property type="evidence" value="ECO:0007669"/>
    <property type="project" value="UniProtKB-KW"/>
</dbReference>
<feature type="transmembrane region" description="Helical" evidence="5">
    <location>
        <begin position="68"/>
        <end position="88"/>
    </location>
</feature>
<dbReference type="RefSeq" id="WP_215820433.1">
    <property type="nucleotide sequence ID" value="NZ_JAGSOY010000032.1"/>
</dbReference>
<evidence type="ECO:0000256" key="5">
    <source>
        <dbReference type="SAM" id="Phobius"/>
    </source>
</evidence>
<comment type="subcellular location">
    <subcellularLocation>
        <location evidence="1">Membrane</location>
        <topology evidence="1">Multi-pass membrane protein</topology>
    </subcellularLocation>
</comment>
<dbReference type="EMBL" id="JAGSOY010000032">
    <property type="protein sequence ID" value="MBU2712204.1"/>
    <property type="molecule type" value="Genomic_DNA"/>
</dbReference>
<feature type="transmembrane region" description="Helical" evidence="5">
    <location>
        <begin position="45"/>
        <end position="61"/>
    </location>
</feature>
<proteinExistence type="predicted"/>
<dbReference type="InterPro" id="IPR011990">
    <property type="entry name" value="TPR-like_helical_dom_sf"/>
</dbReference>
<sequence length="563" mass="65049">MKNIVLVRKQLFFEYKNTIIFLIVGALISILHINVFYYSHDTPKWVVFDVFLSICSLFCLRRRHVLSFSYIGGLVLILLYFMLLSLVWSPHKVAGLELTLRFSLTFLFGYCLIIDVSASRLLRLLMIAVFVSAFAFSIVFIIEHYVIKAPYNVGNFSPIGFMNNAGQVFNIWVPVLVAYCFHVMNKKILTLSVIILLLIVHVLMEAATRATIVGLMLSELIVFFIVLVQTRSFKQSIRFILINILLLSSCLAYSFLNISGTDRMYDKLISFTDSQTYKGMGSRYDMFVNTWEMAKDNPLGVGVNNFEYIHPKYAFPGTDRASPMVSEKVILRTPHNIILKMYSELGVIGGTFFALLLMCLFLCAFCNALKGEFYDKWLLIATMSTLFHSLLSAVFLTPVSLFFSIILFAVILKRFYINFNVRFKFTVKIPRSVCVLLLLVPAISLSWMASEFYAFRGQLRQDISDIKLSLKFNPSNDRALYNLSQIRWYRFKDAKGSLKNIDEFLLLYPYHISGLMIKAERQWLLKDYIGANYTLSKLLSFYPKFDRARRLHFMVNQYLRKAT</sequence>
<evidence type="ECO:0000256" key="1">
    <source>
        <dbReference type="ARBA" id="ARBA00004141"/>
    </source>
</evidence>
<dbReference type="SUPFAM" id="SSF48452">
    <property type="entry name" value="TPR-like"/>
    <property type="match status" value="1"/>
</dbReference>